<evidence type="ECO:0000256" key="2">
    <source>
        <dbReference type="ARBA" id="ARBA00023315"/>
    </source>
</evidence>
<feature type="domain" description="N-acetyltransferase" evidence="4">
    <location>
        <begin position="9"/>
        <end position="177"/>
    </location>
</feature>
<protein>
    <submittedName>
        <fullName evidence="5">GNAT family N-acetyltransferase</fullName>
    </submittedName>
</protein>
<dbReference type="PANTHER" id="PTHR43792:SF8">
    <property type="entry name" value="[RIBOSOMAL PROTEIN US5]-ALANINE N-ACETYLTRANSFERASE"/>
    <property type="match status" value="1"/>
</dbReference>
<evidence type="ECO:0000313" key="5">
    <source>
        <dbReference type="EMBL" id="TNC37632.1"/>
    </source>
</evidence>
<gene>
    <name evidence="6" type="ORF">FHE65_03945</name>
    <name evidence="5" type="ORF">FHE65_24965</name>
</gene>
<evidence type="ECO:0000256" key="1">
    <source>
        <dbReference type="ARBA" id="ARBA00022679"/>
    </source>
</evidence>
<dbReference type="SUPFAM" id="SSF55729">
    <property type="entry name" value="Acyl-CoA N-acyltransferases (Nat)"/>
    <property type="match status" value="1"/>
</dbReference>
<dbReference type="PROSITE" id="PS51186">
    <property type="entry name" value="GNAT"/>
    <property type="match status" value="1"/>
</dbReference>
<evidence type="ECO:0000313" key="7">
    <source>
        <dbReference type="Proteomes" id="UP000306740"/>
    </source>
</evidence>
<keyword evidence="1 5" id="KW-0808">Transferase</keyword>
<proteinExistence type="inferred from homology"/>
<comment type="similarity">
    <text evidence="3">Belongs to the acetyltransferase family. RimJ subfamily.</text>
</comment>
<keyword evidence="2" id="KW-0012">Acyltransferase</keyword>
<dbReference type="GO" id="GO:0005737">
    <property type="term" value="C:cytoplasm"/>
    <property type="evidence" value="ECO:0007669"/>
    <property type="project" value="TreeGrafter"/>
</dbReference>
<dbReference type="GO" id="GO:0008999">
    <property type="term" value="F:protein-N-terminal-alanine acetyltransferase activity"/>
    <property type="evidence" value="ECO:0007669"/>
    <property type="project" value="TreeGrafter"/>
</dbReference>
<accession>A0A5C4MGQ4</accession>
<dbReference type="EMBL" id="VDFR01000018">
    <property type="protein sequence ID" value="TNC50304.1"/>
    <property type="molecule type" value="Genomic_DNA"/>
</dbReference>
<evidence type="ECO:0000259" key="4">
    <source>
        <dbReference type="PROSITE" id="PS51186"/>
    </source>
</evidence>
<evidence type="ECO:0000256" key="3">
    <source>
        <dbReference type="ARBA" id="ARBA00038502"/>
    </source>
</evidence>
<dbReference type="InterPro" id="IPR016181">
    <property type="entry name" value="Acyl_CoA_acyltransferase"/>
</dbReference>
<dbReference type="InterPro" id="IPR000182">
    <property type="entry name" value="GNAT_dom"/>
</dbReference>
<name>A0A5C4MGQ4_9ACTN</name>
<dbReference type="InterPro" id="IPR051531">
    <property type="entry name" value="N-acetyltransferase"/>
</dbReference>
<comment type="caution">
    <text evidence="5">The sequence shown here is derived from an EMBL/GenBank/DDBJ whole genome shotgun (WGS) entry which is preliminary data.</text>
</comment>
<dbReference type="PANTHER" id="PTHR43792">
    <property type="entry name" value="GNAT FAMILY, PUTATIVE (AFU_ORTHOLOGUE AFUA_3G00765)-RELATED-RELATED"/>
    <property type="match status" value="1"/>
</dbReference>
<dbReference type="EMBL" id="VDFR01000126">
    <property type="protein sequence ID" value="TNC37632.1"/>
    <property type="molecule type" value="Genomic_DNA"/>
</dbReference>
<dbReference type="Proteomes" id="UP000306740">
    <property type="component" value="Unassembled WGS sequence"/>
</dbReference>
<evidence type="ECO:0000313" key="6">
    <source>
        <dbReference type="EMBL" id="TNC50304.1"/>
    </source>
</evidence>
<sequence>MNVALAEGYVLRRATPDDAAAVTAAVQENRAHLAPWEPLRTAAYFTVEDQRSRLVARAAEDAAGRSITALIVADDGTVAGSVNLNDIVAGAFGNGHLGYWLAEGHTGRGLMTGAVEGICGYARDLGLHRVQAATLLHNEASQAVLKRTGFVHIGLAPEYLYIAGSWQDHVLFQRILSDDPPRS</sequence>
<organism evidence="5 7">
    <name type="scientific">Mumia zhuanghuii</name>
    <dbReference type="NCBI Taxonomy" id="2585211"/>
    <lineage>
        <taxon>Bacteria</taxon>
        <taxon>Bacillati</taxon>
        <taxon>Actinomycetota</taxon>
        <taxon>Actinomycetes</taxon>
        <taxon>Propionibacteriales</taxon>
        <taxon>Nocardioidaceae</taxon>
        <taxon>Mumia</taxon>
    </lineage>
</organism>
<reference evidence="5 7" key="1">
    <citation type="submission" date="2019-05" db="EMBL/GenBank/DDBJ databases">
        <title>Mumia sp. nov., isolated from the intestinal contents of plateau pika (Ochotona curzoniae) in the Qinghai-Tibet plateau of China.</title>
        <authorList>
            <person name="Tian Z."/>
        </authorList>
    </citation>
    <scope>NUCLEOTIDE SEQUENCE [LARGE SCALE GENOMIC DNA]</scope>
    <source>
        <strain evidence="7">527</strain>
        <strain evidence="5">Z527</strain>
    </source>
</reference>
<dbReference type="Gene3D" id="3.40.630.30">
    <property type="match status" value="1"/>
</dbReference>
<dbReference type="OrthoDB" id="5242221at2"/>
<dbReference type="AlphaFoldDB" id="A0A5C4MGQ4"/>
<dbReference type="Pfam" id="PF13302">
    <property type="entry name" value="Acetyltransf_3"/>
    <property type="match status" value="1"/>
</dbReference>